<protein>
    <submittedName>
        <fullName evidence="2">Uncharacterized protein</fullName>
    </submittedName>
</protein>
<evidence type="ECO:0000313" key="3">
    <source>
        <dbReference type="Proteomes" id="UP001178461"/>
    </source>
</evidence>
<name>A0AA35PKI7_9SAUR</name>
<sequence>MFSRQAGANIDHLKVIRVGNKEGIDNPLQDTFFFFCAITEDKVQCYLTFQVRVLKRRIVGETSLQTGEGPSSKQKSIAPQLGGQRKGKPRQWGFLLKYLSPPNTFLRKKLQVSASFRSFLKHVPHKLRRAGGRGGNCLPFYGSPGSSHFRAHRLSLLLQGTSFPVGQGGRLSKRSPSAITTPWPGSGEVSGVENPSWCLEVGRETGRRHQPQGRDVDRRGREPCAAGGSGDLEGLEHKNARTHKWTCSARKMLPPRDAAKAAQGSVSLLRRAVPLFIGLSDPGKNLPGGARNPKSKRGNQFDEMFTYANLAGASGEEPLGFCKATPPI</sequence>
<gene>
    <name evidence="2" type="ORF">PODLI_1B005198</name>
</gene>
<evidence type="ECO:0000256" key="1">
    <source>
        <dbReference type="SAM" id="MobiDB-lite"/>
    </source>
</evidence>
<dbReference type="AlphaFoldDB" id="A0AA35PKI7"/>
<feature type="compositionally biased region" description="Polar residues" evidence="1">
    <location>
        <begin position="64"/>
        <end position="77"/>
    </location>
</feature>
<proteinExistence type="predicted"/>
<organism evidence="2 3">
    <name type="scientific">Podarcis lilfordi</name>
    <name type="common">Lilford's wall lizard</name>
    <dbReference type="NCBI Taxonomy" id="74358"/>
    <lineage>
        <taxon>Eukaryota</taxon>
        <taxon>Metazoa</taxon>
        <taxon>Chordata</taxon>
        <taxon>Craniata</taxon>
        <taxon>Vertebrata</taxon>
        <taxon>Euteleostomi</taxon>
        <taxon>Lepidosauria</taxon>
        <taxon>Squamata</taxon>
        <taxon>Bifurcata</taxon>
        <taxon>Unidentata</taxon>
        <taxon>Episquamata</taxon>
        <taxon>Laterata</taxon>
        <taxon>Lacertibaenia</taxon>
        <taxon>Lacertidae</taxon>
        <taxon>Podarcis</taxon>
    </lineage>
</organism>
<feature type="compositionally biased region" description="Basic and acidic residues" evidence="1">
    <location>
        <begin position="201"/>
        <end position="222"/>
    </location>
</feature>
<dbReference type="EMBL" id="OX395137">
    <property type="protein sequence ID" value="CAI5789250.1"/>
    <property type="molecule type" value="Genomic_DNA"/>
</dbReference>
<accession>A0AA35PKI7</accession>
<dbReference type="Proteomes" id="UP001178461">
    <property type="component" value="Chromosome 12"/>
</dbReference>
<reference evidence="2" key="1">
    <citation type="submission" date="2022-12" db="EMBL/GenBank/DDBJ databases">
        <authorList>
            <person name="Alioto T."/>
            <person name="Alioto T."/>
            <person name="Gomez Garrido J."/>
        </authorList>
    </citation>
    <scope>NUCLEOTIDE SEQUENCE</scope>
</reference>
<feature type="region of interest" description="Disordered" evidence="1">
    <location>
        <begin position="167"/>
        <end position="234"/>
    </location>
</feature>
<keyword evidence="3" id="KW-1185">Reference proteome</keyword>
<feature type="region of interest" description="Disordered" evidence="1">
    <location>
        <begin position="64"/>
        <end position="88"/>
    </location>
</feature>
<evidence type="ECO:0000313" key="2">
    <source>
        <dbReference type="EMBL" id="CAI5789250.1"/>
    </source>
</evidence>